<reference evidence="2 3" key="1">
    <citation type="submission" date="2018-08" db="EMBL/GenBank/DDBJ databases">
        <title>Sequencing the genomes of 1000 actinobacteria strains.</title>
        <authorList>
            <person name="Klenk H.-P."/>
        </authorList>
    </citation>
    <scope>NUCLEOTIDE SEQUENCE [LARGE SCALE GENOMIC DNA]</scope>
    <source>
        <strain evidence="2 3">DSM 44099</strain>
    </source>
</reference>
<evidence type="ECO:0000313" key="2">
    <source>
        <dbReference type="EMBL" id="REF94359.1"/>
    </source>
</evidence>
<comment type="caution">
    <text evidence="2">The sequence shown here is derived from an EMBL/GenBank/DDBJ whole genome shotgun (WGS) entry which is preliminary data.</text>
</comment>
<dbReference type="Proteomes" id="UP000256913">
    <property type="component" value="Unassembled WGS sequence"/>
</dbReference>
<evidence type="ECO:0000256" key="1">
    <source>
        <dbReference type="SAM" id="MobiDB-lite"/>
    </source>
</evidence>
<proteinExistence type="predicted"/>
<protein>
    <submittedName>
        <fullName evidence="2">Uncharacterized protein</fullName>
    </submittedName>
</protein>
<evidence type="ECO:0000313" key="3">
    <source>
        <dbReference type="Proteomes" id="UP000256913"/>
    </source>
</evidence>
<accession>A0A3D9ZBP9</accession>
<dbReference type="EMBL" id="QUMQ01000001">
    <property type="protein sequence ID" value="REF94359.1"/>
    <property type="molecule type" value="Genomic_DNA"/>
</dbReference>
<sequence>MAMQRETTESAAMRSLPAAFEAACLIRCTGVGRSPAPRSGTGADFAGDFRPGPGPAPGPTPALSGTDAAPAWAGAALRVLPEAPEQTLAEFNQPEAAARLAKLLTDLGVSATSATLVGGGRRQYFVHRVTVPAAVFFETSQRLTSAWRQGRHFLLRTDPVGASSPHNARRETLARRAWQAASLAAGRQRRGGIFGVRLADQEMAAVLVRGARLLGGTASIRSRPGCLQVSVTSVSSDAALLEIATPPLRAAS</sequence>
<keyword evidence="3" id="KW-1185">Reference proteome</keyword>
<gene>
    <name evidence="2" type="ORF">DFJ67_0277</name>
</gene>
<name>A0A3D9ZBP9_9ACTN</name>
<feature type="region of interest" description="Disordered" evidence="1">
    <location>
        <begin position="33"/>
        <end position="66"/>
    </location>
</feature>
<dbReference type="AlphaFoldDB" id="A0A3D9ZBP9"/>
<organism evidence="2 3">
    <name type="scientific">Asanoa ferruginea</name>
    <dbReference type="NCBI Taxonomy" id="53367"/>
    <lineage>
        <taxon>Bacteria</taxon>
        <taxon>Bacillati</taxon>
        <taxon>Actinomycetota</taxon>
        <taxon>Actinomycetes</taxon>
        <taxon>Micromonosporales</taxon>
        <taxon>Micromonosporaceae</taxon>
        <taxon>Asanoa</taxon>
    </lineage>
</organism>